<comment type="caution">
    <text evidence="10">The sequence shown here is derived from an EMBL/GenBank/DDBJ whole genome shotgun (WGS) entry which is preliminary data.</text>
</comment>
<dbReference type="GO" id="GO:0016887">
    <property type="term" value="F:ATP hydrolysis activity"/>
    <property type="evidence" value="ECO:0007669"/>
    <property type="project" value="InterPro"/>
</dbReference>
<sequence>MAKAGRLLVDDLKSRLGGRLYLLLALMLVASIAEGLGLLLLVPVLAALGGDVPEWVPELPSVPVLLGLFLGAMVLRSLLLYARDRVQARIDNDYVGLLKTDLAAALARLGWARASRIGQARMQQYWNADIVRTGVAVMQALSIAVSLVFLAVQGLIALAIAPRFALLAAMLLGLSIAVSWRWIAGSQRGGADLLAAVEDANRTGFSFHAGLKAALAEGRTDRFLDRYGEAVRIEQERWVALDLMRARARLASTITSVVALVAILFAGLVWLDIAPAILALLVILLARMMGPARQAVEALQGFWANAPAFLPIAELLAEAGRDPGGTASSLPAATRHWSKLEADDLNIGDQADPFGPYDLHIDAGEWVAIAGPSGSGKTLLIDTLTGLLSPVSGTIRLDGEPVLLGVLDGWREGVAYVGQDDAMLGDTPRDMLGLEPGETPTDLDGHIDDVGLRDLIDRLPAGLDTHVGDRGAKLAGGERRRLAILRALLRQPKLLILDEATVALDLQAESLLLARLRAAQPDMSLLFVSHRPQSLTFMDRVVEIG</sequence>
<evidence type="ECO:0000313" key="11">
    <source>
        <dbReference type="Proteomes" id="UP001155128"/>
    </source>
</evidence>
<dbReference type="InterPro" id="IPR011527">
    <property type="entry name" value="ABC1_TM_dom"/>
</dbReference>
<dbReference type="SUPFAM" id="SSF52540">
    <property type="entry name" value="P-loop containing nucleoside triphosphate hydrolases"/>
    <property type="match status" value="1"/>
</dbReference>
<feature type="transmembrane region" description="Helical" evidence="7">
    <location>
        <begin position="257"/>
        <end position="285"/>
    </location>
</feature>
<dbReference type="GO" id="GO:0005886">
    <property type="term" value="C:plasma membrane"/>
    <property type="evidence" value="ECO:0007669"/>
    <property type="project" value="UniProtKB-SubCell"/>
</dbReference>
<feature type="domain" description="ABC transmembrane type-1" evidence="9">
    <location>
        <begin position="22"/>
        <end position="302"/>
    </location>
</feature>
<organism evidence="10 11">
    <name type="scientific">Sphingomicrobium sediminis</name>
    <dbReference type="NCBI Taxonomy" id="2950949"/>
    <lineage>
        <taxon>Bacteria</taxon>
        <taxon>Pseudomonadati</taxon>
        <taxon>Pseudomonadota</taxon>
        <taxon>Alphaproteobacteria</taxon>
        <taxon>Sphingomonadales</taxon>
        <taxon>Sphingomonadaceae</taxon>
        <taxon>Sphingomicrobium</taxon>
    </lineage>
</organism>
<dbReference type="InterPro" id="IPR003593">
    <property type="entry name" value="AAA+_ATPase"/>
</dbReference>
<dbReference type="GO" id="GO:0034040">
    <property type="term" value="F:ATPase-coupled lipid transmembrane transporter activity"/>
    <property type="evidence" value="ECO:0007669"/>
    <property type="project" value="TreeGrafter"/>
</dbReference>
<dbReference type="InterPro" id="IPR039421">
    <property type="entry name" value="Type_1_exporter"/>
</dbReference>
<dbReference type="RefSeq" id="WP_252115117.1">
    <property type="nucleotide sequence ID" value="NZ_JAMSHT010000001.1"/>
</dbReference>
<keyword evidence="3" id="KW-0547">Nucleotide-binding</keyword>
<feature type="transmembrane region" description="Helical" evidence="7">
    <location>
        <begin position="20"/>
        <end position="42"/>
    </location>
</feature>
<dbReference type="PANTHER" id="PTHR24221:SF654">
    <property type="entry name" value="ATP-BINDING CASSETTE SUB-FAMILY B MEMBER 6"/>
    <property type="match status" value="1"/>
</dbReference>
<dbReference type="PROSITE" id="PS50929">
    <property type="entry name" value="ABC_TM1F"/>
    <property type="match status" value="1"/>
</dbReference>
<dbReference type="InterPro" id="IPR017871">
    <property type="entry name" value="ABC_transporter-like_CS"/>
</dbReference>
<keyword evidence="11" id="KW-1185">Reference proteome</keyword>
<feature type="transmembrane region" description="Helical" evidence="7">
    <location>
        <begin position="131"/>
        <end position="152"/>
    </location>
</feature>
<evidence type="ECO:0000256" key="4">
    <source>
        <dbReference type="ARBA" id="ARBA00022840"/>
    </source>
</evidence>
<evidence type="ECO:0000256" key="6">
    <source>
        <dbReference type="ARBA" id="ARBA00023136"/>
    </source>
</evidence>
<keyword evidence="6 7" id="KW-0472">Membrane</keyword>
<dbReference type="InterPro" id="IPR003439">
    <property type="entry name" value="ABC_transporter-like_ATP-bd"/>
</dbReference>
<evidence type="ECO:0000259" key="9">
    <source>
        <dbReference type="PROSITE" id="PS50929"/>
    </source>
</evidence>
<accession>A0A9X2EK52</accession>
<reference evidence="10" key="1">
    <citation type="submission" date="2022-06" db="EMBL/GenBank/DDBJ databases">
        <title>Sphingomicrobium sedimins sp. nov., a marine bacterium isolated from tidal flat.</title>
        <authorList>
            <person name="Kim C.-H."/>
            <person name="Yoo Y."/>
            <person name="Kim J.-J."/>
        </authorList>
    </citation>
    <scope>NUCLEOTIDE SEQUENCE</scope>
    <source>
        <strain evidence="10">GRR-S6-50</strain>
    </source>
</reference>
<dbReference type="SMART" id="SM00382">
    <property type="entry name" value="AAA"/>
    <property type="match status" value="1"/>
</dbReference>
<dbReference type="Proteomes" id="UP001155128">
    <property type="component" value="Unassembled WGS sequence"/>
</dbReference>
<dbReference type="PROSITE" id="PS00211">
    <property type="entry name" value="ABC_TRANSPORTER_1"/>
    <property type="match status" value="1"/>
</dbReference>
<dbReference type="InterPro" id="IPR036640">
    <property type="entry name" value="ABC1_TM_sf"/>
</dbReference>
<evidence type="ECO:0000256" key="3">
    <source>
        <dbReference type="ARBA" id="ARBA00022741"/>
    </source>
</evidence>
<dbReference type="AlphaFoldDB" id="A0A9X2EK52"/>
<keyword evidence="5 7" id="KW-1133">Transmembrane helix</keyword>
<evidence type="ECO:0000256" key="7">
    <source>
        <dbReference type="SAM" id="Phobius"/>
    </source>
</evidence>
<keyword evidence="4 10" id="KW-0067">ATP-binding</keyword>
<dbReference type="Pfam" id="PF00005">
    <property type="entry name" value="ABC_tran"/>
    <property type="match status" value="1"/>
</dbReference>
<evidence type="ECO:0000259" key="8">
    <source>
        <dbReference type="PROSITE" id="PS50893"/>
    </source>
</evidence>
<dbReference type="Gene3D" id="3.40.50.300">
    <property type="entry name" value="P-loop containing nucleotide triphosphate hydrolases"/>
    <property type="match status" value="1"/>
</dbReference>
<keyword evidence="2 7" id="KW-0812">Transmembrane</keyword>
<feature type="domain" description="ABC transporter" evidence="8">
    <location>
        <begin position="334"/>
        <end position="544"/>
    </location>
</feature>
<dbReference type="SUPFAM" id="SSF90123">
    <property type="entry name" value="ABC transporter transmembrane region"/>
    <property type="match status" value="1"/>
</dbReference>
<comment type="subcellular location">
    <subcellularLocation>
        <location evidence="1">Cell membrane</location>
        <topology evidence="1">Multi-pass membrane protein</topology>
    </subcellularLocation>
</comment>
<evidence type="ECO:0000256" key="2">
    <source>
        <dbReference type="ARBA" id="ARBA00022692"/>
    </source>
</evidence>
<dbReference type="InterPro" id="IPR027417">
    <property type="entry name" value="P-loop_NTPase"/>
</dbReference>
<feature type="transmembrane region" description="Helical" evidence="7">
    <location>
        <begin position="62"/>
        <end position="82"/>
    </location>
</feature>
<dbReference type="GO" id="GO:0140359">
    <property type="term" value="F:ABC-type transporter activity"/>
    <property type="evidence" value="ECO:0007669"/>
    <property type="project" value="InterPro"/>
</dbReference>
<evidence type="ECO:0000256" key="5">
    <source>
        <dbReference type="ARBA" id="ARBA00022989"/>
    </source>
</evidence>
<name>A0A9X2EK52_9SPHN</name>
<feature type="transmembrane region" description="Helical" evidence="7">
    <location>
        <begin position="164"/>
        <end position="183"/>
    </location>
</feature>
<dbReference type="EMBL" id="JAMSHT010000001">
    <property type="protein sequence ID" value="MCM8558316.1"/>
    <property type="molecule type" value="Genomic_DNA"/>
</dbReference>
<dbReference type="GO" id="GO:0005524">
    <property type="term" value="F:ATP binding"/>
    <property type="evidence" value="ECO:0007669"/>
    <property type="project" value="UniProtKB-KW"/>
</dbReference>
<gene>
    <name evidence="10" type="ORF">NDO55_10855</name>
</gene>
<evidence type="ECO:0000256" key="1">
    <source>
        <dbReference type="ARBA" id="ARBA00004651"/>
    </source>
</evidence>
<dbReference type="Gene3D" id="1.20.1560.10">
    <property type="entry name" value="ABC transporter type 1, transmembrane domain"/>
    <property type="match status" value="1"/>
</dbReference>
<evidence type="ECO:0000313" key="10">
    <source>
        <dbReference type="EMBL" id="MCM8558316.1"/>
    </source>
</evidence>
<dbReference type="PROSITE" id="PS50893">
    <property type="entry name" value="ABC_TRANSPORTER_2"/>
    <property type="match status" value="1"/>
</dbReference>
<dbReference type="PANTHER" id="PTHR24221">
    <property type="entry name" value="ATP-BINDING CASSETTE SUB-FAMILY B"/>
    <property type="match status" value="1"/>
</dbReference>
<protein>
    <submittedName>
        <fullName evidence="10">ABC transporter ATP-binding protein/permease</fullName>
    </submittedName>
</protein>
<proteinExistence type="predicted"/>